<evidence type="ECO:0000313" key="1">
    <source>
        <dbReference type="EMBL" id="KER27433.1"/>
    </source>
</evidence>
<gene>
    <name evidence="1" type="ORF">T265_05537</name>
</gene>
<dbReference type="CTD" id="20319719"/>
<dbReference type="RefSeq" id="XP_009168835.1">
    <property type="nucleotide sequence ID" value="XM_009170571.1"/>
</dbReference>
<proteinExistence type="predicted"/>
<dbReference type="Proteomes" id="UP000054324">
    <property type="component" value="Unassembled WGS sequence"/>
</dbReference>
<evidence type="ECO:0000313" key="2">
    <source>
        <dbReference type="Proteomes" id="UP000054324"/>
    </source>
</evidence>
<organism evidence="1 2">
    <name type="scientific">Opisthorchis viverrini</name>
    <name type="common">Southeast Asian liver fluke</name>
    <dbReference type="NCBI Taxonomy" id="6198"/>
    <lineage>
        <taxon>Eukaryota</taxon>
        <taxon>Metazoa</taxon>
        <taxon>Spiralia</taxon>
        <taxon>Lophotrochozoa</taxon>
        <taxon>Platyhelminthes</taxon>
        <taxon>Trematoda</taxon>
        <taxon>Digenea</taxon>
        <taxon>Opisthorchiida</taxon>
        <taxon>Opisthorchiata</taxon>
        <taxon>Opisthorchiidae</taxon>
        <taxon>Opisthorchis</taxon>
    </lineage>
</organism>
<dbReference type="EMBL" id="KL596723">
    <property type="protein sequence ID" value="KER27433.1"/>
    <property type="molecule type" value="Genomic_DNA"/>
</dbReference>
<sequence>MKMGEVRLNVLLNITFGNDSLNTYSCGPFNKSSPVTYELLYAVVWGGGELSLWLDRQLTDRKAMEVSHMDKSLPENLKRKSFCTLAEWRARRISAYSLRFDSTMPTPKEHRSTQKAWAT</sequence>
<protein>
    <submittedName>
        <fullName evidence="1">Uncharacterized protein</fullName>
    </submittedName>
</protein>
<reference evidence="1 2" key="1">
    <citation type="submission" date="2013-11" db="EMBL/GenBank/DDBJ databases">
        <title>Opisthorchis viverrini - life in the bile duct.</title>
        <authorList>
            <person name="Young N.D."/>
            <person name="Nagarajan N."/>
            <person name="Lin S.J."/>
            <person name="Korhonen P.K."/>
            <person name="Jex A.R."/>
            <person name="Hall R.S."/>
            <person name="Safavi-Hemami H."/>
            <person name="Kaewkong W."/>
            <person name="Bertrand D."/>
            <person name="Gao S."/>
            <person name="Seet Q."/>
            <person name="Wongkham S."/>
            <person name="Teh B.T."/>
            <person name="Wongkham C."/>
            <person name="Intapan P.M."/>
            <person name="Maleewong W."/>
            <person name="Yang X."/>
            <person name="Hu M."/>
            <person name="Wang Z."/>
            <person name="Hofmann A."/>
            <person name="Sternberg P.W."/>
            <person name="Tan P."/>
            <person name="Wang J."/>
            <person name="Gasser R.B."/>
        </authorList>
    </citation>
    <scope>NUCLEOTIDE SEQUENCE [LARGE SCALE GENOMIC DNA]</scope>
</reference>
<keyword evidence="2" id="KW-1185">Reference proteome</keyword>
<accession>A0A074ZJC1</accession>
<name>A0A074ZJC1_OPIVI</name>
<dbReference type="KEGG" id="ovi:T265_05537"/>
<dbReference type="AlphaFoldDB" id="A0A074ZJC1"/>
<dbReference type="GeneID" id="20319719"/>
<dbReference type="STRING" id="6198.A0A074ZJC1"/>